<evidence type="ECO:0000313" key="15">
    <source>
        <dbReference type="Proteomes" id="UP001226084"/>
    </source>
</evidence>
<dbReference type="PROSITE" id="PS51918">
    <property type="entry name" value="RADICAL_SAM"/>
    <property type="match status" value="1"/>
</dbReference>
<evidence type="ECO:0000256" key="10">
    <source>
        <dbReference type="ARBA" id="ARBA00023239"/>
    </source>
</evidence>
<dbReference type="InterPro" id="IPR050105">
    <property type="entry name" value="MoCo_biosynth_MoaA/MoaC"/>
</dbReference>
<keyword evidence="10 12" id="KW-0456">Lyase</keyword>
<evidence type="ECO:0000256" key="7">
    <source>
        <dbReference type="ARBA" id="ARBA00023014"/>
    </source>
</evidence>
<dbReference type="GO" id="GO:0006777">
    <property type="term" value="P:Mo-molybdopterin cofactor biosynthetic process"/>
    <property type="evidence" value="ECO:0007669"/>
    <property type="project" value="UniProtKB-UniRule"/>
</dbReference>
<organism evidence="14 15">
    <name type="scientific">Stenotrophomonas rhizophila</name>
    <dbReference type="NCBI Taxonomy" id="216778"/>
    <lineage>
        <taxon>Bacteria</taxon>
        <taxon>Pseudomonadati</taxon>
        <taxon>Pseudomonadota</taxon>
        <taxon>Gammaproteobacteria</taxon>
        <taxon>Lysobacterales</taxon>
        <taxon>Lysobacteraceae</taxon>
        <taxon>Stenotrophomonas</taxon>
    </lineage>
</organism>
<evidence type="ECO:0000256" key="6">
    <source>
        <dbReference type="ARBA" id="ARBA00023004"/>
    </source>
</evidence>
<evidence type="ECO:0000256" key="8">
    <source>
        <dbReference type="ARBA" id="ARBA00023134"/>
    </source>
</evidence>
<comment type="similarity">
    <text evidence="12">Belongs to the radical SAM superfamily. MoaA family.</text>
</comment>
<dbReference type="NCBIfam" id="TIGR02666">
    <property type="entry name" value="moaA"/>
    <property type="match status" value="1"/>
</dbReference>
<dbReference type="PANTHER" id="PTHR22960:SF0">
    <property type="entry name" value="MOLYBDENUM COFACTOR BIOSYNTHESIS PROTEIN 1"/>
    <property type="match status" value="1"/>
</dbReference>
<feature type="binding site" evidence="12">
    <location>
        <position position="32"/>
    </location>
    <ligand>
        <name>S-adenosyl-L-methionine</name>
        <dbReference type="ChEBI" id="CHEBI:59789"/>
    </ligand>
</feature>
<dbReference type="CDD" id="cd01335">
    <property type="entry name" value="Radical_SAM"/>
    <property type="match status" value="1"/>
</dbReference>
<protein>
    <recommendedName>
        <fullName evidence="1 12">GTP 3',8-cyclase</fullName>
        <ecNumber evidence="1 12">4.1.99.22</ecNumber>
    </recommendedName>
    <alternativeName>
        <fullName evidence="12">Molybdenum cofactor biosynthesis protein A</fullName>
    </alternativeName>
</protein>
<dbReference type="SFLD" id="SFLDG01383">
    <property type="entry name" value="cyclic_pyranopterin_phosphate"/>
    <property type="match status" value="1"/>
</dbReference>
<keyword evidence="4 12" id="KW-0479">Metal-binding</keyword>
<dbReference type="RefSeq" id="WP_307106895.1">
    <property type="nucleotide sequence ID" value="NZ_JAUTAS010000001.1"/>
</dbReference>
<comment type="pathway">
    <text evidence="12">Cofactor biosynthesis; molybdopterin biosynthesis.</text>
</comment>
<dbReference type="SMART" id="SM00729">
    <property type="entry name" value="Elp3"/>
    <property type="match status" value="1"/>
</dbReference>
<keyword evidence="2 12" id="KW-0004">4Fe-4S</keyword>
<dbReference type="Pfam" id="PF04055">
    <property type="entry name" value="Radical_SAM"/>
    <property type="match status" value="1"/>
</dbReference>
<evidence type="ECO:0000256" key="11">
    <source>
        <dbReference type="ARBA" id="ARBA00048697"/>
    </source>
</evidence>
<feature type="binding site" evidence="12">
    <location>
        <position position="19"/>
    </location>
    <ligand>
        <name>GTP</name>
        <dbReference type="ChEBI" id="CHEBI:37565"/>
    </ligand>
</feature>
<dbReference type="GO" id="GO:0005525">
    <property type="term" value="F:GTP binding"/>
    <property type="evidence" value="ECO:0007669"/>
    <property type="project" value="UniProtKB-UniRule"/>
</dbReference>
<feature type="binding site" evidence="12">
    <location>
        <position position="30"/>
    </location>
    <ligand>
        <name>[4Fe-4S] cluster</name>
        <dbReference type="ChEBI" id="CHEBI:49883"/>
        <label>1</label>
        <note>4Fe-4S-S-AdoMet</note>
    </ligand>
</feature>
<dbReference type="EC" id="4.1.99.22" evidence="1 12"/>
<dbReference type="PANTHER" id="PTHR22960">
    <property type="entry name" value="MOLYBDOPTERIN COFACTOR SYNTHESIS PROTEIN A"/>
    <property type="match status" value="1"/>
</dbReference>
<dbReference type="EMBL" id="JAUTAS010000001">
    <property type="protein sequence ID" value="MDQ1108520.1"/>
    <property type="molecule type" value="Genomic_DNA"/>
</dbReference>
<feature type="binding site" evidence="12">
    <location>
        <position position="128"/>
    </location>
    <ligand>
        <name>S-adenosyl-L-methionine</name>
        <dbReference type="ChEBI" id="CHEBI:59789"/>
    </ligand>
</feature>
<evidence type="ECO:0000256" key="2">
    <source>
        <dbReference type="ARBA" id="ARBA00022485"/>
    </source>
</evidence>
<feature type="binding site" evidence="12">
    <location>
        <position position="167"/>
    </location>
    <ligand>
        <name>GTP</name>
        <dbReference type="ChEBI" id="CHEBI:37565"/>
    </ligand>
</feature>
<feature type="binding site" evidence="12">
    <location>
        <position position="268"/>
    </location>
    <ligand>
        <name>[4Fe-4S] cluster</name>
        <dbReference type="ChEBI" id="CHEBI:49883"/>
        <label>2</label>
        <note>4Fe-4S-substrate</note>
    </ligand>
</feature>
<dbReference type="InterPro" id="IPR013785">
    <property type="entry name" value="Aldolase_TIM"/>
</dbReference>
<evidence type="ECO:0000313" key="14">
    <source>
        <dbReference type="EMBL" id="MDQ1108520.1"/>
    </source>
</evidence>
<dbReference type="PROSITE" id="PS01305">
    <property type="entry name" value="MOAA_NIFB_PQQE"/>
    <property type="match status" value="1"/>
</dbReference>
<comment type="function">
    <text evidence="12">Catalyzes the cyclization of GTP to (8S)-3',8-cyclo-7,8-dihydroguanosine 5'-triphosphate.</text>
</comment>
<evidence type="ECO:0000256" key="1">
    <source>
        <dbReference type="ARBA" id="ARBA00012167"/>
    </source>
</evidence>
<dbReference type="InterPro" id="IPR007197">
    <property type="entry name" value="rSAM"/>
</dbReference>
<evidence type="ECO:0000256" key="9">
    <source>
        <dbReference type="ARBA" id="ARBA00023150"/>
    </source>
</evidence>
<dbReference type="AlphaFoldDB" id="A0AAP5AJ76"/>
<name>A0AAP5AJ76_9GAMM</name>
<evidence type="ECO:0000256" key="12">
    <source>
        <dbReference type="HAMAP-Rule" id="MF_01225"/>
    </source>
</evidence>
<dbReference type="GO" id="GO:0061798">
    <property type="term" value="F:GTP 3',8'-cyclase activity"/>
    <property type="evidence" value="ECO:0007669"/>
    <property type="project" value="UniProtKB-UniRule"/>
</dbReference>
<gene>
    <name evidence="12" type="primary">moaA</name>
    <name evidence="14" type="ORF">QE424_001679</name>
</gene>
<feature type="binding site" evidence="12">
    <location>
        <position position="265"/>
    </location>
    <ligand>
        <name>[4Fe-4S] cluster</name>
        <dbReference type="ChEBI" id="CHEBI:49883"/>
        <label>2</label>
        <note>4Fe-4S-substrate</note>
    </ligand>
</feature>
<feature type="binding site" evidence="12">
    <location>
        <position position="282"/>
    </location>
    <ligand>
        <name>[4Fe-4S] cluster</name>
        <dbReference type="ChEBI" id="CHEBI:49883"/>
        <label>2</label>
        <note>4Fe-4S-substrate</note>
    </ligand>
</feature>
<dbReference type="SFLD" id="SFLDG01386">
    <property type="entry name" value="main_SPASM_domain-containing"/>
    <property type="match status" value="1"/>
</dbReference>
<sequence>MSVHAPLLDRRNRPLRDLRISVMDRCNFRCTYCMPAATYGEDYAFLPPAARLSFDEIERVCRQAASLGVSKLRLTGGEPLLRPQLPDLIRRLRRIDGIDDIALTTNGVLLDRQSQALADAGLDRVTVSLDTLDPALFRQISGGHGDVDAVLRGIDAACAAGFRDGVKINAVLQRGLNDAGALELVERFRGSSVVLRFIEFMDVGNRTAWSVDSVVSSQELHARIHARWPLMALPPRHPGEVATRYRFVDGDGEIGLISSISTPFCGDCTRARLSSEGQLYTCLFATRGTDLRGLLRASADDAALRAVLAGVWSARNDRYSELRGRPASTPGRRIEMHYIGG</sequence>
<feature type="binding site" evidence="12">
    <location>
        <position position="26"/>
    </location>
    <ligand>
        <name>[4Fe-4S] cluster</name>
        <dbReference type="ChEBI" id="CHEBI:49883"/>
        <label>1</label>
        <note>4Fe-4S-S-AdoMet</note>
    </ligand>
</feature>
<feature type="binding site" evidence="12">
    <location>
        <position position="73"/>
    </location>
    <ligand>
        <name>GTP</name>
        <dbReference type="ChEBI" id="CHEBI:37565"/>
    </ligand>
</feature>
<dbReference type="HAMAP" id="MF_01225_B">
    <property type="entry name" value="MoaA_B"/>
    <property type="match status" value="1"/>
</dbReference>
<keyword evidence="3 12" id="KW-0949">S-adenosyl-L-methionine</keyword>
<dbReference type="InterPro" id="IPR010505">
    <property type="entry name" value="MoaA_twitch"/>
</dbReference>
<comment type="caution">
    <text evidence="14">The sequence shown here is derived from an EMBL/GenBank/DDBJ whole genome shotgun (WGS) entry which is preliminary data.</text>
</comment>
<dbReference type="SUPFAM" id="SSF102114">
    <property type="entry name" value="Radical SAM enzymes"/>
    <property type="match status" value="1"/>
</dbReference>
<comment type="cofactor">
    <cofactor evidence="12">
        <name>[4Fe-4S] cluster</name>
        <dbReference type="ChEBI" id="CHEBI:49883"/>
    </cofactor>
    <text evidence="12">Binds 2 [4Fe-4S] clusters. Binds 1 [4Fe-4S] cluster coordinated with 3 cysteines and an exchangeable S-adenosyl-L-methionine and 1 [4Fe-4S] cluster coordinated with 3 cysteines and the GTP-derived substrate.</text>
</comment>
<dbReference type="InterPro" id="IPR058240">
    <property type="entry name" value="rSAM_sf"/>
</dbReference>
<keyword evidence="6 12" id="KW-0408">Iron</keyword>
<comment type="catalytic activity">
    <reaction evidence="11 12">
        <text>GTP + AH2 + S-adenosyl-L-methionine = (8S)-3',8-cyclo-7,8-dihydroguanosine 5'-triphosphate + 5'-deoxyadenosine + L-methionine + A + H(+)</text>
        <dbReference type="Rhea" id="RHEA:49576"/>
        <dbReference type="ChEBI" id="CHEBI:13193"/>
        <dbReference type="ChEBI" id="CHEBI:15378"/>
        <dbReference type="ChEBI" id="CHEBI:17319"/>
        <dbReference type="ChEBI" id="CHEBI:17499"/>
        <dbReference type="ChEBI" id="CHEBI:37565"/>
        <dbReference type="ChEBI" id="CHEBI:57844"/>
        <dbReference type="ChEBI" id="CHEBI:59789"/>
        <dbReference type="ChEBI" id="CHEBI:131766"/>
        <dbReference type="EC" id="4.1.99.22"/>
    </reaction>
</comment>
<evidence type="ECO:0000256" key="3">
    <source>
        <dbReference type="ARBA" id="ARBA00022691"/>
    </source>
</evidence>
<proteinExistence type="inferred from homology"/>
<dbReference type="InterPro" id="IPR006638">
    <property type="entry name" value="Elp3/MiaA/NifB-like_rSAM"/>
</dbReference>
<keyword evidence="8 12" id="KW-0342">GTP-binding</keyword>
<dbReference type="Gene3D" id="3.20.20.70">
    <property type="entry name" value="Aldolase class I"/>
    <property type="match status" value="1"/>
</dbReference>
<feature type="binding site" evidence="12">
    <location>
        <begin position="270"/>
        <end position="272"/>
    </location>
    <ligand>
        <name>GTP</name>
        <dbReference type="ChEBI" id="CHEBI:37565"/>
    </ligand>
</feature>
<dbReference type="SFLD" id="SFLDS00029">
    <property type="entry name" value="Radical_SAM"/>
    <property type="match status" value="1"/>
</dbReference>
<keyword evidence="9 12" id="KW-0501">Molybdenum cofactor biosynthesis</keyword>
<dbReference type="GO" id="GO:0061799">
    <property type="term" value="F:cyclic pyranopterin monophosphate synthase activity"/>
    <property type="evidence" value="ECO:0007669"/>
    <property type="project" value="TreeGrafter"/>
</dbReference>
<feature type="binding site" evidence="12">
    <location>
        <position position="201"/>
    </location>
    <ligand>
        <name>S-adenosyl-L-methionine</name>
        <dbReference type="ChEBI" id="CHEBI:59789"/>
    </ligand>
</feature>
<comment type="subunit">
    <text evidence="12">Monomer and homodimer.</text>
</comment>
<evidence type="ECO:0000256" key="5">
    <source>
        <dbReference type="ARBA" id="ARBA00022741"/>
    </source>
</evidence>
<dbReference type="InterPro" id="IPR013483">
    <property type="entry name" value="MoaA"/>
</dbReference>
<feature type="binding site" evidence="12">
    <location>
        <position position="104"/>
    </location>
    <ligand>
        <name>GTP</name>
        <dbReference type="ChEBI" id="CHEBI:37565"/>
    </ligand>
</feature>
<dbReference type="InterPro" id="IPR000385">
    <property type="entry name" value="MoaA_NifB_PqqE_Fe-S-bd_CS"/>
</dbReference>
<feature type="binding site" evidence="12">
    <location>
        <position position="33"/>
    </location>
    <ligand>
        <name>[4Fe-4S] cluster</name>
        <dbReference type="ChEBI" id="CHEBI:49883"/>
        <label>1</label>
        <note>4Fe-4S-S-AdoMet</note>
    </ligand>
</feature>
<dbReference type="GO" id="GO:0051539">
    <property type="term" value="F:4 iron, 4 sulfur cluster binding"/>
    <property type="evidence" value="ECO:0007669"/>
    <property type="project" value="UniProtKB-UniRule"/>
</dbReference>
<accession>A0AAP5AJ76</accession>
<dbReference type="Proteomes" id="UP001226084">
    <property type="component" value="Unassembled WGS sequence"/>
</dbReference>
<dbReference type="CDD" id="cd21117">
    <property type="entry name" value="Twitch_MoaA"/>
    <property type="match status" value="1"/>
</dbReference>
<evidence type="ECO:0000256" key="4">
    <source>
        <dbReference type="ARBA" id="ARBA00022723"/>
    </source>
</evidence>
<keyword evidence="5 12" id="KW-0547">Nucleotide-binding</keyword>
<feature type="domain" description="Radical SAM core" evidence="13">
    <location>
        <begin position="10"/>
        <end position="230"/>
    </location>
</feature>
<dbReference type="GO" id="GO:0046872">
    <property type="term" value="F:metal ion binding"/>
    <property type="evidence" value="ECO:0007669"/>
    <property type="project" value="UniProtKB-KW"/>
</dbReference>
<reference evidence="14" key="1">
    <citation type="submission" date="2023-07" db="EMBL/GenBank/DDBJ databases">
        <title>Functional and genomic diversity of the sorghum phyllosphere microbiome.</title>
        <authorList>
            <person name="Shade A."/>
        </authorList>
    </citation>
    <scope>NUCLEOTIDE SEQUENCE</scope>
    <source>
        <strain evidence="14">SORGH_AS_0457</strain>
    </source>
</reference>
<keyword evidence="7 12" id="KW-0411">Iron-sulfur</keyword>
<feature type="binding site" evidence="12">
    <location>
        <position position="77"/>
    </location>
    <ligand>
        <name>S-adenosyl-L-methionine</name>
        <dbReference type="ChEBI" id="CHEBI:59789"/>
    </ligand>
</feature>
<dbReference type="Pfam" id="PF06463">
    <property type="entry name" value="Mob_synth_C"/>
    <property type="match status" value="1"/>
</dbReference>
<dbReference type="InterPro" id="IPR040064">
    <property type="entry name" value="MoaA-like"/>
</dbReference>
<dbReference type="GO" id="GO:1904047">
    <property type="term" value="F:S-adenosyl-L-methionine binding"/>
    <property type="evidence" value="ECO:0007669"/>
    <property type="project" value="UniProtKB-UniRule"/>
</dbReference>
<evidence type="ECO:0000259" key="13">
    <source>
        <dbReference type="PROSITE" id="PS51918"/>
    </source>
</evidence>
<dbReference type="SFLD" id="SFLDG01067">
    <property type="entry name" value="SPASM/twitch_domain_containing"/>
    <property type="match status" value="1"/>
</dbReference>